<dbReference type="Pfam" id="PF00583">
    <property type="entry name" value="Acetyltransf_1"/>
    <property type="match status" value="1"/>
</dbReference>
<feature type="domain" description="N-acetyltransferase" evidence="1">
    <location>
        <begin position="1"/>
        <end position="160"/>
    </location>
</feature>
<dbReference type="SUPFAM" id="SSF55729">
    <property type="entry name" value="Acyl-CoA N-acyltransferases (Nat)"/>
    <property type="match status" value="1"/>
</dbReference>
<keyword evidence="3" id="KW-1185">Reference proteome</keyword>
<dbReference type="FunFam" id="3.40.630.30:FF:000133">
    <property type="entry name" value="Acetyltransferase, GNAT family"/>
    <property type="match status" value="1"/>
</dbReference>
<dbReference type="InterPro" id="IPR016181">
    <property type="entry name" value="Acyl_CoA_acyltransferase"/>
</dbReference>
<dbReference type="RefSeq" id="WP_133579679.1">
    <property type="nucleotide sequence ID" value="NZ_SNYJ01000004.1"/>
</dbReference>
<dbReference type="Proteomes" id="UP000295632">
    <property type="component" value="Unassembled WGS sequence"/>
</dbReference>
<organism evidence="2 3">
    <name type="scientific">Aureibacillus halotolerans</name>
    <dbReference type="NCBI Taxonomy" id="1508390"/>
    <lineage>
        <taxon>Bacteria</taxon>
        <taxon>Bacillati</taxon>
        <taxon>Bacillota</taxon>
        <taxon>Bacilli</taxon>
        <taxon>Bacillales</taxon>
        <taxon>Bacillaceae</taxon>
        <taxon>Aureibacillus</taxon>
    </lineage>
</organism>
<dbReference type="AlphaFoldDB" id="A0A4R6U8V3"/>
<dbReference type="OrthoDB" id="8593648at2"/>
<dbReference type="Gene3D" id="3.40.630.30">
    <property type="match status" value="1"/>
</dbReference>
<proteinExistence type="predicted"/>
<reference evidence="2 3" key="1">
    <citation type="submission" date="2019-03" db="EMBL/GenBank/DDBJ databases">
        <title>Genomic Encyclopedia of Type Strains, Phase IV (KMG-IV): sequencing the most valuable type-strain genomes for metagenomic binning, comparative biology and taxonomic classification.</title>
        <authorList>
            <person name="Goeker M."/>
        </authorList>
    </citation>
    <scope>NUCLEOTIDE SEQUENCE [LARGE SCALE GENOMIC DNA]</scope>
    <source>
        <strain evidence="2 3">DSM 28697</strain>
    </source>
</reference>
<dbReference type="PIRSF" id="PIRSF037663">
    <property type="entry name" value="Acetyltransf_GNAT_prd"/>
    <property type="match status" value="1"/>
</dbReference>
<dbReference type="PANTHER" id="PTHR43072:SF36">
    <property type="entry name" value="RIBOSOMAL-PROTEIN-ALANINE ACETYLTRANSFERASE"/>
    <property type="match status" value="1"/>
</dbReference>
<protein>
    <recommendedName>
        <fullName evidence="1">N-acetyltransferase domain-containing protein</fullName>
    </recommendedName>
</protein>
<name>A0A4R6U8V3_9BACI</name>
<dbReference type="EMBL" id="SNYJ01000004">
    <property type="protein sequence ID" value="TDQ41075.1"/>
    <property type="molecule type" value="Genomic_DNA"/>
</dbReference>
<sequence>MNIRHLLEKDALPVKRVINEWWGGRDMIQMVPRLFFQHFNDTSFVAERDGEMIGFIIGLRSQSRANEAYIHFIGVHPGYRKEGVAGMLYERFFQTALANNEAVTVRCITSPINKASVAYHKAMGFEVVSGTENEDGLHVQSDYDGDGVDRVAFVRTITREDMPNVLCEEV</sequence>
<evidence type="ECO:0000259" key="1">
    <source>
        <dbReference type="PROSITE" id="PS51186"/>
    </source>
</evidence>
<evidence type="ECO:0000313" key="2">
    <source>
        <dbReference type="EMBL" id="TDQ41075.1"/>
    </source>
</evidence>
<dbReference type="InterPro" id="IPR017255">
    <property type="entry name" value="AcTrfase_GNAT_prd"/>
</dbReference>
<comment type="caution">
    <text evidence="2">The sequence shown here is derived from an EMBL/GenBank/DDBJ whole genome shotgun (WGS) entry which is preliminary data.</text>
</comment>
<dbReference type="PROSITE" id="PS51186">
    <property type="entry name" value="GNAT"/>
    <property type="match status" value="1"/>
</dbReference>
<dbReference type="GO" id="GO:0016747">
    <property type="term" value="F:acyltransferase activity, transferring groups other than amino-acyl groups"/>
    <property type="evidence" value="ECO:0007669"/>
    <property type="project" value="InterPro"/>
</dbReference>
<dbReference type="CDD" id="cd04301">
    <property type="entry name" value="NAT_SF"/>
    <property type="match status" value="1"/>
</dbReference>
<dbReference type="InterPro" id="IPR000182">
    <property type="entry name" value="GNAT_dom"/>
</dbReference>
<evidence type="ECO:0000313" key="3">
    <source>
        <dbReference type="Proteomes" id="UP000295632"/>
    </source>
</evidence>
<gene>
    <name evidence="2" type="ORF">EV213_10473</name>
</gene>
<accession>A0A4R6U8V3</accession>
<dbReference type="PANTHER" id="PTHR43072">
    <property type="entry name" value="N-ACETYLTRANSFERASE"/>
    <property type="match status" value="1"/>
</dbReference>